<sequence length="156" mass="16821">MPEHRTQTGPSPQRIGAEMIAIAEGEDVVVDATLTPLGEGIMVDAVVKAPLTGQCVRCLNPLAPTQEFHINEVFAVSADFIQGDESDEDDVPMVEGDQIDLLQSIIDAAGLELPFNPVCEYFDLQCGAEDVPAPDGISGEEDDRPDPRWAGLEKFK</sequence>
<dbReference type="RefSeq" id="WP_182387266.1">
    <property type="nucleotide sequence ID" value="NZ_CP059833.1"/>
</dbReference>
<keyword evidence="3" id="KW-1185">Reference proteome</keyword>
<dbReference type="Proteomes" id="UP000515570">
    <property type="component" value="Chromosome"/>
</dbReference>
<reference evidence="2 3" key="1">
    <citation type="submission" date="2020-07" db="EMBL/GenBank/DDBJ databases">
        <title>non toxigenic Corynebacterium sp. nov from a clinical source.</title>
        <authorList>
            <person name="Bernier A.-M."/>
            <person name="Bernard K."/>
        </authorList>
    </citation>
    <scope>NUCLEOTIDE SEQUENCE [LARGE SCALE GENOMIC DNA]</scope>
    <source>
        <strain evidence="3">NML 93-0612</strain>
    </source>
</reference>
<feature type="region of interest" description="Disordered" evidence="1">
    <location>
        <begin position="130"/>
        <end position="156"/>
    </location>
</feature>
<protein>
    <submittedName>
        <fullName evidence="2">DUF177 domain-containing protein</fullName>
    </submittedName>
</protein>
<name>A0A7G5FIG8_9CORY</name>
<evidence type="ECO:0000256" key="1">
    <source>
        <dbReference type="SAM" id="MobiDB-lite"/>
    </source>
</evidence>
<feature type="compositionally biased region" description="Basic and acidic residues" evidence="1">
    <location>
        <begin position="145"/>
        <end position="156"/>
    </location>
</feature>
<dbReference type="AlphaFoldDB" id="A0A7G5FIG8"/>
<organism evidence="2 3">
    <name type="scientific">Corynebacterium hindlerae</name>
    <dbReference type="NCBI Taxonomy" id="699041"/>
    <lineage>
        <taxon>Bacteria</taxon>
        <taxon>Bacillati</taxon>
        <taxon>Actinomycetota</taxon>
        <taxon>Actinomycetes</taxon>
        <taxon>Mycobacteriales</taxon>
        <taxon>Corynebacteriaceae</taxon>
        <taxon>Corynebacterium</taxon>
    </lineage>
</organism>
<dbReference type="EMBL" id="CP059833">
    <property type="protein sequence ID" value="QMV86409.1"/>
    <property type="molecule type" value="Genomic_DNA"/>
</dbReference>
<dbReference type="Pfam" id="PF02620">
    <property type="entry name" value="YceD"/>
    <property type="match status" value="1"/>
</dbReference>
<evidence type="ECO:0000313" key="2">
    <source>
        <dbReference type="EMBL" id="QMV86409.1"/>
    </source>
</evidence>
<accession>A0A7G5FIG8</accession>
<evidence type="ECO:0000313" key="3">
    <source>
        <dbReference type="Proteomes" id="UP000515570"/>
    </source>
</evidence>
<gene>
    <name evidence="2" type="ORF">HW450_02240</name>
</gene>
<dbReference type="InterPro" id="IPR003772">
    <property type="entry name" value="YceD"/>
</dbReference>
<proteinExistence type="predicted"/>